<evidence type="ECO:0000256" key="1">
    <source>
        <dbReference type="SAM" id="MobiDB-lite"/>
    </source>
</evidence>
<reference evidence="2 3" key="1">
    <citation type="journal article" date="2011" name="Genome Biol.">
        <title>Comparative genome sequence analysis underscores mycoparasitism as the ancestral life style of Trichoderma.</title>
        <authorList>
            <person name="Kubicek C.P."/>
            <person name="Herrera-Estrella A."/>
            <person name="Seidl-Seiboth V."/>
            <person name="Martinez D.A."/>
            <person name="Druzhinina I.S."/>
            <person name="Thon M."/>
            <person name="Zeilinger S."/>
            <person name="Casas-Flores S."/>
            <person name="Horwitz B.A."/>
            <person name="Mukherjee P.K."/>
            <person name="Mukherjee M."/>
            <person name="Kredics L."/>
            <person name="Alcaraz L.D."/>
            <person name="Aerts A."/>
            <person name="Antal Z."/>
            <person name="Atanasova L."/>
            <person name="Cervantes-Badillo M.G."/>
            <person name="Challacombe J."/>
            <person name="Chertkov O."/>
            <person name="McCluskey K."/>
            <person name="Coulpier F."/>
            <person name="Deshpande N."/>
            <person name="von Doehren H."/>
            <person name="Ebbole D.J."/>
            <person name="Esquivel-Naranjo E.U."/>
            <person name="Fekete E."/>
            <person name="Flipphi M."/>
            <person name="Glaser F."/>
            <person name="Gomez-Rodriguez E.Y."/>
            <person name="Gruber S."/>
            <person name="Han C."/>
            <person name="Henrissat B."/>
            <person name="Hermosa R."/>
            <person name="Hernandez-Onate M."/>
            <person name="Karaffa L."/>
            <person name="Kosti I."/>
            <person name="Le Crom S."/>
            <person name="Lindquist E."/>
            <person name="Lucas S."/>
            <person name="Luebeck M."/>
            <person name="Luebeck P.S."/>
            <person name="Margeot A."/>
            <person name="Metz B."/>
            <person name="Misra M."/>
            <person name="Nevalainen H."/>
            <person name="Omann M."/>
            <person name="Packer N."/>
            <person name="Perrone G."/>
            <person name="Uresti-Rivera E.E."/>
            <person name="Salamov A."/>
            <person name="Schmoll M."/>
            <person name="Seiboth B."/>
            <person name="Shapiro H."/>
            <person name="Sukno S."/>
            <person name="Tamayo-Ramos J.A."/>
            <person name="Tisch D."/>
            <person name="Wiest A."/>
            <person name="Wilkinson H.H."/>
            <person name="Zhang M."/>
            <person name="Coutinho P.M."/>
            <person name="Kenerley C.M."/>
            <person name="Monte E."/>
            <person name="Baker S.E."/>
            <person name="Grigoriev I.V."/>
        </authorList>
    </citation>
    <scope>NUCLEOTIDE SEQUENCE [LARGE SCALE GENOMIC DNA]</scope>
    <source>
        <strain evidence="3">ATCC 20476 / IMI 206040</strain>
    </source>
</reference>
<feature type="region of interest" description="Disordered" evidence="1">
    <location>
        <begin position="1"/>
        <end position="22"/>
    </location>
</feature>
<dbReference type="EMBL" id="ABDG02000022">
    <property type="protein sequence ID" value="EHK46629.1"/>
    <property type="molecule type" value="Genomic_DNA"/>
</dbReference>
<dbReference type="AlphaFoldDB" id="G9NRJ6"/>
<gene>
    <name evidence="2" type="ORF">TRIATDRAFT_89989</name>
</gene>
<proteinExistence type="predicted"/>
<organism evidence="2 3">
    <name type="scientific">Hypocrea atroviridis (strain ATCC 20476 / IMI 206040)</name>
    <name type="common">Trichoderma atroviride</name>
    <dbReference type="NCBI Taxonomy" id="452589"/>
    <lineage>
        <taxon>Eukaryota</taxon>
        <taxon>Fungi</taxon>
        <taxon>Dikarya</taxon>
        <taxon>Ascomycota</taxon>
        <taxon>Pezizomycotina</taxon>
        <taxon>Sordariomycetes</taxon>
        <taxon>Hypocreomycetidae</taxon>
        <taxon>Hypocreales</taxon>
        <taxon>Hypocreaceae</taxon>
        <taxon>Trichoderma</taxon>
    </lineage>
</organism>
<name>G9NRJ6_HYPAI</name>
<protein>
    <submittedName>
        <fullName evidence="2">Uncharacterized protein</fullName>
    </submittedName>
</protein>
<keyword evidence="3" id="KW-1185">Reference proteome</keyword>
<evidence type="ECO:0000313" key="3">
    <source>
        <dbReference type="Proteomes" id="UP000005426"/>
    </source>
</evidence>
<comment type="caution">
    <text evidence="2">The sequence shown here is derived from an EMBL/GenBank/DDBJ whole genome shotgun (WGS) entry which is preliminary data.</text>
</comment>
<dbReference type="HOGENOM" id="CLU_2133843_0_0_1"/>
<dbReference type="Proteomes" id="UP000005426">
    <property type="component" value="Unassembled WGS sequence"/>
</dbReference>
<accession>G9NRJ6</accession>
<evidence type="ECO:0000313" key="2">
    <source>
        <dbReference type="EMBL" id="EHK46629.1"/>
    </source>
</evidence>
<sequence length="113" mass="12879">MWMATPTPNFGKPGTVRPDAPELRGRLPASGIKIHAEIQETKNIFIGWVGCTRNLFELVSPAHITRRLYIRNAELDGELESIYSALFRMMQAAPSKEKTNLDVLMSWWDALHR</sequence>